<name>A0A9Q6EM51_NOSLI</name>
<evidence type="ECO:0000313" key="2">
    <source>
        <dbReference type="Proteomes" id="UP000222310"/>
    </source>
</evidence>
<dbReference type="Proteomes" id="UP000222310">
    <property type="component" value="Unassembled WGS sequence"/>
</dbReference>
<evidence type="ECO:0000313" key="1">
    <source>
        <dbReference type="EMBL" id="PHK05325.1"/>
    </source>
</evidence>
<dbReference type="RefSeq" id="WP_099068906.1">
    <property type="nucleotide sequence ID" value="NZ_LAHD01000016.1"/>
</dbReference>
<dbReference type="GeneID" id="57095954"/>
<comment type="caution">
    <text evidence="1">The sequence shown here is derived from an EMBL/GenBank/DDBJ whole genome shotgun (WGS) entry which is preliminary data.</text>
</comment>
<accession>A0A9Q6EM51</accession>
<protein>
    <submittedName>
        <fullName evidence="1">Uncharacterized protein</fullName>
    </submittedName>
</protein>
<organism evidence="1 2">
    <name type="scientific">Nostoc linckia z8</name>
    <dbReference type="NCBI Taxonomy" id="1628746"/>
    <lineage>
        <taxon>Bacteria</taxon>
        <taxon>Bacillati</taxon>
        <taxon>Cyanobacteriota</taxon>
        <taxon>Cyanophyceae</taxon>
        <taxon>Nostocales</taxon>
        <taxon>Nostocaceae</taxon>
        <taxon>Nostoc</taxon>
    </lineage>
</organism>
<reference evidence="1 2" key="1">
    <citation type="submission" date="2015-02" db="EMBL/GenBank/DDBJ databases">
        <title>Nostoc linckia genome annotation.</title>
        <authorList>
            <person name="Zhou Z."/>
        </authorList>
    </citation>
    <scope>NUCLEOTIDE SEQUENCE [LARGE SCALE GENOMIC DNA]</scope>
    <source>
        <strain evidence="2">z8</strain>
    </source>
</reference>
<gene>
    <name evidence="1" type="ORF">VF08_08070</name>
</gene>
<dbReference type="EMBL" id="LAHD01000016">
    <property type="protein sequence ID" value="PHK05325.1"/>
    <property type="molecule type" value="Genomic_DNA"/>
</dbReference>
<dbReference type="AlphaFoldDB" id="A0A9Q6EM51"/>
<proteinExistence type="predicted"/>
<sequence>MNRARTTFEYADNWRSTCKRGLRLMPFCTCNPFHGRAVYVHHVKYSRSPVRRLFGILLFHAPKKSVSGCEIIGYDAFPVCENCHHNVYGRSDRPNSVHYTKIWKQLGGLDNHNIASVAWRLRLKFWFWVTILHCGRAISKLFQRKRKIL</sequence>